<evidence type="ECO:0000259" key="4">
    <source>
        <dbReference type="PROSITE" id="PS50240"/>
    </source>
</evidence>
<feature type="domain" description="Peptidase S1" evidence="4">
    <location>
        <begin position="101"/>
        <end position="339"/>
    </location>
</feature>
<dbReference type="SMART" id="SM00254">
    <property type="entry name" value="ShKT"/>
    <property type="match status" value="1"/>
</dbReference>
<dbReference type="InterPro" id="IPR001254">
    <property type="entry name" value="Trypsin_dom"/>
</dbReference>
<evidence type="ECO:0000259" key="5">
    <source>
        <dbReference type="PROSITE" id="PS51670"/>
    </source>
</evidence>
<dbReference type="GO" id="GO:0004252">
    <property type="term" value="F:serine-type endopeptidase activity"/>
    <property type="evidence" value="ECO:0007669"/>
    <property type="project" value="InterPro"/>
</dbReference>
<sequence>MIFIHFIKELKEGNQAKQKKKKMLRLVAALGCLIVVAYACSDENSFCPYLAESSHNYCQTSSFVKKFCKKSCGTCPGGNGGNGGSGSNGQCGISKVSQSRVVNGVEAKPGAWPRIVSIQTGYIDSHFCGGTILTPNWVLTASHCVYGKQNNPGYFRMVAGVHDSWRPEGTQQKVGAKRVIMHPNYDRQTVNADVALIELSTPFRLNDRVVKACMPQEGVYPPAGNGSKCFIAGWGKTSHPRSSTRYLQQAELPVVQSPHEGCHYNEEVVCVGKGFTNQPDGSQQPNACRGDSGGPLMCQQSNGSWTVEGVASYVHTYCKYYTAYAPVNKYLPWIKQYVRDVSYQSLSKIYFKEMSQLMNF</sequence>
<evidence type="ECO:0000256" key="2">
    <source>
        <dbReference type="PROSITE-ProRule" id="PRU01005"/>
    </source>
</evidence>
<evidence type="ECO:0000256" key="3">
    <source>
        <dbReference type="RuleBase" id="RU363034"/>
    </source>
</evidence>
<keyword evidence="1" id="KW-1015">Disulfide bond</keyword>
<evidence type="ECO:0000313" key="7">
    <source>
        <dbReference type="Proteomes" id="UP000594262"/>
    </source>
</evidence>
<dbReference type="SMART" id="SM00020">
    <property type="entry name" value="Tryp_SPc"/>
    <property type="match status" value="1"/>
</dbReference>
<dbReference type="InterPro" id="IPR043504">
    <property type="entry name" value="Peptidase_S1_PA_chymotrypsin"/>
</dbReference>
<accession>A0A7M5XQB6</accession>
<dbReference type="CDD" id="cd00190">
    <property type="entry name" value="Tryp_SPc"/>
    <property type="match status" value="1"/>
</dbReference>
<dbReference type="Gene3D" id="2.40.10.10">
    <property type="entry name" value="Trypsin-like serine proteases"/>
    <property type="match status" value="1"/>
</dbReference>
<keyword evidence="3" id="KW-0645">Protease</keyword>
<proteinExistence type="predicted"/>
<evidence type="ECO:0000313" key="6">
    <source>
        <dbReference type="EnsemblMetazoa" id="CLYHEMP026384.1"/>
    </source>
</evidence>
<dbReference type="PROSITE" id="PS51670">
    <property type="entry name" value="SHKT"/>
    <property type="match status" value="1"/>
</dbReference>
<dbReference type="GO" id="GO:0006508">
    <property type="term" value="P:proteolysis"/>
    <property type="evidence" value="ECO:0007669"/>
    <property type="project" value="UniProtKB-KW"/>
</dbReference>
<dbReference type="EnsemblMetazoa" id="CLYHEMT026384.1">
    <property type="protein sequence ID" value="CLYHEMP026384.1"/>
    <property type="gene ID" value="CLYHEMG026384"/>
</dbReference>
<protein>
    <submittedName>
        <fullName evidence="6">Uncharacterized protein</fullName>
    </submittedName>
</protein>
<dbReference type="PROSITE" id="PS50240">
    <property type="entry name" value="TRYPSIN_DOM"/>
    <property type="match status" value="1"/>
</dbReference>
<dbReference type="InterPro" id="IPR001314">
    <property type="entry name" value="Peptidase_S1A"/>
</dbReference>
<dbReference type="InterPro" id="IPR033116">
    <property type="entry name" value="TRYPSIN_SER"/>
</dbReference>
<organism evidence="6 7">
    <name type="scientific">Clytia hemisphaerica</name>
    <dbReference type="NCBI Taxonomy" id="252671"/>
    <lineage>
        <taxon>Eukaryota</taxon>
        <taxon>Metazoa</taxon>
        <taxon>Cnidaria</taxon>
        <taxon>Hydrozoa</taxon>
        <taxon>Hydroidolina</taxon>
        <taxon>Leptothecata</taxon>
        <taxon>Obeliida</taxon>
        <taxon>Clytiidae</taxon>
        <taxon>Clytia</taxon>
    </lineage>
</organism>
<dbReference type="FunFam" id="2.40.10.10:FF:000166">
    <property type="entry name" value="Trypsin"/>
    <property type="match status" value="1"/>
</dbReference>
<dbReference type="SUPFAM" id="SSF50494">
    <property type="entry name" value="Trypsin-like serine proteases"/>
    <property type="match status" value="1"/>
</dbReference>
<dbReference type="PRINTS" id="PR00722">
    <property type="entry name" value="CHYMOTRYPSIN"/>
</dbReference>
<dbReference type="AlphaFoldDB" id="A0A7M5XQB6"/>
<evidence type="ECO:0000256" key="1">
    <source>
        <dbReference type="ARBA" id="ARBA00023157"/>
    </source>
</evidence>
<reference evidence="6" key="1">
    <citation type="submission" date="2021-01" db="UniProtKB">
        <authorList>
            <consortium name="EnsemblMetazoa"/>
        </authorList>
    </citation>
    <scope>IDENTIFICATION</scope>
</reference>
<feature type="domain" description="ShKT" evidence="5">
    <location>
        <begin position="40"/>
        <end position="75"/>
    </location>
</feature>
<dbReference type="OrthoDB" id="5965507at2759"/>
<dbReference type="PROSITE" id="PS00134">
    <property type="entry name" value="TRYPSIN_HIS"/>
    <property type="match status" value="1"/>
</dbReference>
<dbReference type="InterPro" id="IPR018114">
    <property type="entry name" value="TRYPSIN_HIS"/>
</dbReference>
<dbReference type="PROSITE" id="PS00135">
    <property type="entry name" value="TRYPSIN_SER"/>
    <property type="match status" value="1"/>
</dbReference>
<keyword evidence="7" id="KW-1185">Reference proteome</keyword>
<keyword evidence="3" id="KW-0720">Serine protease</keyword>
<keyword evidence="3" id="KW-0378">Hydrolase</keyword>
<dbReference type="Proteomes" id="UP000594262">
    <property type="component" value="Unplaced"/>
</dbReference>
<dbReference type="PANTHER" id="PTHR24252:SF7">
    <property type="entry name" value="HYALIN"/>
    <property type="match status" value="1"/>
</dbReference>
<dbReference type="InterPro" id="IPR009003">
    <property type="entry name" value="Peptidase_S1_PA"/>
</dbReference>
<dbReference type="InterPro" id="IPR003582">
    <property type="entry name" value="ShKT_dom"/>
</dbReference>
<dbReference type="Pfam" id="PF00089">
    <property type="entry name" value="Trypsin"/>
    <property type="match status" value="1"/>
</dbReference>
<comment type="caution">
    <text evidence="2">Lacks conserved residue(s) required for the propagation of feature annotation.</text>
</comment>
<name>A0A7M5XQB6_9CNID</name>
<dbReference type="PANTHER" id="PTHR24252">
    <property type="entry name" value="ACROSIN-RELATED"/>
    <property type="match status" value="1"/>
</dbReference>